<reference evidence="5 6" key="1">
    <citation type="submission" date="2016-05" db="EMBL/GenBank/DDBJ databases">
        <authorList>
            <person name="Lavstsen T."/>
            <person name="Jespersen J.S."/>
        </authorList>
    </citation>
    <scope>NUCLEOTIDE SEQUENCE [LARGE SCALE GENOMIC DNA]</scope>
    <source>
        <strain evidence="5 6">B7-9</strain>
    </source>
</reference>
<dbReference type="NCBIfam" id="NF003742">
    <property type="entry name" value="PRK05339.1"/>
    <property type="match status" value="1"/>
</dbReference>
<dbReference type="OrthoDB" id="9782201at2"/>
<comment type="caution">
    <text evidence="5">The sequence shown here is derived from an EMBL/GenBank/DDBJ whole genome shotgun (WGS) entry which is preliminary data.</text>
</comment>
<keyword evidence="3" id="KW-0547">Nucleotide-binding</keyword>
<sequence length="292" mass="32670">MDQTKTPVSQDASLAPPIYVVSGGEGLVGSEVARLVISQFEGVQVPVIVIPNVHTPEQISEVIEEARVSRGTILHTLMEPGVRRDLMRKARDNRVVEIDLVGSVLARVATLVGKEPLGKPGLYKQRLSTYFDRLEAIEYSIKHDDGARTDELHDAEIVLVGISRVGKTPLSMYLAVLGWKVANIPLVKEVPPPEALFQIDRRRVIGLVVEAEQITARRRHRQRRTGMAFGSRYVSQETTEDEVEWARRLFRQHGWATLNLTDRSIEESADEIIALVARWFKHGTEIDPSGES</sequence>
<evidence type="ECO:0000256" key="2">
    <source>
        <dbReference type="ARBA" id="ARBA00022679"/>
    </source>
</evidence>
<keyword evidence="1" id="KW-0723">Serine/threonine-protein kinase</keyword>
<dbReference type="GO" id="GO:0004674">
    <property type="term" value="F:protein serine/threonine kinase activity"/>
    <property type="evidence" value="ECO:0007669"/>
    <property type="project" value="UniProtKB-KW"/>
</dbReference>
<evidence type="ECO:0000256" key="1">
    <source>
        <dbReference type="ARBA" id="ARBA00022527"/>
    </source>
</evidence>
<dbReference type="InterPro" id="IPR005177">
    <property type="entry name" value="Kinase-pyrophosphorylase"/>
</dbReference>
<protein>
    <submittedName>
        <fullName evidence="5">Transcriptional regulator</fullName>
    </submittedName>
</protein>
<dbReference type="AlphaFoldDB" id="A0A2H3KG59"/>
<dbReference type="Pfam" id="PF03618">
    <property type="entry name" value="Kinase-PPPase"/>
    <property type="match status" value="1"/>
</dbReference>
<dbReference type="GO" id="GO:0005524">
    <property type="term" value="F:ATP binding"/>
    <property type="evidence" value="ECO:0007669"/>
    <property type="project" value="InterPro"/>
</dbReference>
<accession>A0A2H3KG59</accession>
<evidence type="ECO:0000313" key="6">
    <source>
        <dbReference type="Proteomes" id="UP000220922"/>
    </source>
</evidence>
<dbReference type="PANTHER" id="PTHR31756">
    <property type="entry name" value="PYRUVATE, PHOSPHATE DIKINASE REGULATORY PROTEIN 1, CHLOROPLASTIC"/>
    <property type="match status" value="1"/>
</dbReference>
<evidence type="ECO:0000313" key="5">
    <source>
        <dbReference type="EMBL" id="PDV96679.1"/>
    </source>
</evidence>
<dbReference type="RefSeq" id="WP_097655219.1">
    <property type="nucleotide sequence ID" value="NZ_LYXE01000184.1"/>
</dbReference>
<gene>
    <name evidence="5" type="ORF">A9Q02_20455</name>
</gene>
<organism evidence="5 6">
    <name type="scientific">Candidatus Chloroploca asiatica</name>
    <dbReference type="NCBI Taxonomy" id="1506545"/>
    <lineage>
        <taxon>Bacteria</taxon>
        <taxon>Bacillati</taxon>
        <taxon>Chloroflexota</taxon>
        <taxon>Chloroflexia</taxon>
        <taxon>Chloroflexales</taxon>
        <taxon>Chloroflexineae</taxon>
        <taxon>Oscillochloridaceae</taxon>
        <taxon>Candidatus Chloroploca</taxon>
    </lineage>
</organism>
<dbReference type="PANTHER" id="PTHR31756:SF3">
    <property type="entry name" value="PYRUVATE, PHOSPHATE DIKINASE REGULATORY PROTEIN 1, CHLOROPLASTIC"/>
    <property type="match status" value="1"/>
</dbReference>
<dbReference type="Proteomes" id="UP000220922">
    <property type="component" value="Unassembled WGS sequence"/>
</dbReference>
<keyword evidence="2" id="KW-0808">Transferase</keyword>
<dbReference type="EMBL" id="LYXE01000184">
    <property type="protein sequence ID" value="PDV96679.1"/>
    <property type="molecule type" value="Genomic_DNA"/>
</dbReference>
<keyword evidence="6" id="KW-1185">Reference proteome</keyword>
<keyword evidence="4" id="KW-0418">Kinase</keyword>
<name>A0A2H3KG59_9CHLR</name>
<evidence type="ECO:0000256" key="4">
    <source>
        <dbReference type="ARBA" id="ARBA00022777"/>
    </source>
</evidence>
<proteinExistence type="predicted"/>
<evidence type="ECO:0000256" key="3">
    <source>
        <dbReference type="ARBA" id="ARBA00022741"/>
    </source>
</evidence>